<reference evidence="1" key="1">
    <citation type="journal article" date="2021" name="New Phytol.">
        <title>Evolutionary innovations through gain and loss of genes in the ectomycorrhizal Boletales.</title>
        <authorList>
            <person name="Wu G."/>
            <person name="Miyauchi S."/>
            <person name="Morin E."/>
            <person name="Kuo A."/>
            <person name="Drula E."/>
            <person name="Varga T."/>
            <person name="Kohler A."/>
            <person name="Feng B."/>
            <person name="Cao Y."/>
            <person name="Lipzen A."/>
            <person name="Daum C."/>
            <person name="Hundley H."/>
            <person name="Pangilinan J."/>
            <person name="Johnson J."/>
            <person name="Barry K."/>
            <person name="LaButti K."/>
            <person name="Ng V."/>
            <person name="Ahrendt S."/>
            <person name="Min B."/>
            <person name="Choi I.G."/>
            <person name="Park H."/>
            <person name="Plett J.M."/>
            <person name="Magnuson J."/>
            <person name="Spatafora J.W."/>
            <person name="Nagy L.G."/>
            <person name="Henrissat B."/>
            <person name="Grigoriev I.V."/>
            <person name="Yang Z.L."/>
            <person name="Xu J."/>
            <person name="Martin F.M."/>
        </authorList>
    </citation>
    <scope>NUCLEOTIDE SEQUENCE</scope>
    <source>
        <strain evidence="1">ATCC 28755</strain>
    </source>
</reference>
<protein>
    <submittedName>
        <fullName evidence="1">Uncharacterized protein</fullName>
    </submittedName>
</protein>
<name>A0ACB8A846_9AGAM</name>
<keyword evidence="2" id="KW-1185">Reference proteome</keyword>
<sequence length="396" mass="44407">MAFYLHTEYDWRASKPDHDPGNIDIEIDTPSEPATFWDIFGALWSKYPKAYDLDAPLRHGVVSEVGIGVDYQRFILAGPPPPHAQLEEADTAHDVLEDLNNKIIADAGTISALQRAIEYLSRRQDEDRRQSHDDLTAKQVIIDSMAEQMADKDLAMMGLHQKAHATILRHEEVLSTMRDEASAKQRKIDELKGELDESVEERAQQQTELVALRREVAQLKDANSELTLMNSTLKADLDKLSDAVVQMFPGSDDEDNDDDDNDDNDDNDLQDRPSTPPPAPQMVSRIPRWTPRKKPLLTTASQFTRVIKPDATLTPATMQLDAVASSFLPTSTTTPKFKTLPVVFLNDAPRRRLPFKQKILHSPVTSTSTITSTRTSTTVSPNKAAKKISARKPFRF</sequence>
<comment type="caution">
    <text evidence="1">The sequence shown here is derived from an EMBL/GenBank/DDBJ whole genome shotgun (WGS) entry which is preliminary data.</text>
</comment>
<gene>
    <name evidence="1" type="ORF">BJ138DRAFT_1115460</name>
</gene>
<accession>A0ACB8A846</accession>
<dbReference type="EMBL" id="MU267792">
    <property type="protein sequence ID" value="KAH7908882.1"/>
    <property type="molecule type" value="Genomic_DNA"/>
</dbReference>
<dbReference type="Proteomes" id="UP000790377">
    <property type="component" value="Unassembled WGS sequence"/>
</dbReference>
<proteinExistence type="predicted"/>
<evidence type="ECO:0000313" key="2">
    <source>
        <dbReference type="Proteomes" id="UP000790377"/>
    </source>
</evidence>
<organism evidence="1 2">
    <name type="scientific">Hygrophoropsis aurantiaca</name>
    <dbReference type="NCBI Taxonomy" id="72124"/>
    <lineage>
        <taxon>Eukaryota</taxon>
        <taxon>Fungi</taxon>
        <taxon>Dikarya</taxon>
        <taxon>Basidiomycota</taxon>
        <taxon>Agaricomycotina</taxon>
        <taxon>Agaricomycetes</taxon>
        <taxon>Agaricomycetidae</taxon>
        <taxon>Boletales</taxon>
        <taxon>Coniophorineae</taxon>
        <taxon>Hygrophoropsidaceae</taxon>
        <taxon>Hygrophoropsis</taxon>
    </lineage>
</organism>
<evidence type="ECO:0000313" key="1">
    <source>
        <dbReference type="EMBL" id="KAH7908882.1"/>
    </source>
</evidence>